<dbReference type="AlphaFoldDB" id="A0AAE1RMT7"/>
<feature type="binding site" evidence="11">
    <location>
        <position position="249"/>
    </location>
    <ligand>
        <name>Mn(2+)</name>
        <dbReference type="ChEBI" id="CHEBI:29035"/>
    </ligand>
</feature>
<dbReference type="InterPro" id="IPR007242">
    <property type="entry name" value="Atg12"/>
</dbReference>
<dbReference type="InterPro" id="IPR014710">
    <property type="entry name" value="RmlC-like_jellyroll"/>
</dbReference>
<dbReference type="GO" id="GO:0000045">
    <property type="term" value="P:autophagosome assembly"/>
    <property type="evidence" value="ECO:0007669"/>
    <property type="project" value="InterPro"/>
</dbReference>
<evidence type="ECO:0000256" key="4">
    <source>
        <dbReference type="ARBA" id="ARBA00022523"/>
    </source>
</evidence>
<evidence type="ECO:0000256" key="1">
    <source>
        <dbReference type="ARBA" id="ARBA00004271"/>
    </source>
</evidence>
<evidence type="ECO:0000256" key="7">
    <source>
        <dbReference type="ARBA" id="ARBA00022786"/>
    </source>
</evidence>
<evidence type="ECO:0000256" key="2">
    <source>
        <dbReference type="ARBA" id="ARBA00007456"/>
    </source>
</evidence>
<dbReference type="Pfam" id="PF04110">
    <property type="entry name" value="APG12"/>
    <property type="match status" value="1"/>
</dbReference>
<dbReference type="EMBL" id="JAVYJV010000014">
    <property type="protein sequence ID" value="KAK4354526.1"/>
    <property type="molecule type" value="Genomic_DNA"/>
</dbReference>
<sequence length="355" mass="38591">MASDSRKVIVHLRSTGDAPILKQAKFKAILTVRMDRGENRQKDSTGFALSALLAAIGHGWKLEPAGKGANVKVQNIVNLQVRCFLLQSAQGNERGPLIRKKHLIILKGLRFDSSKLGTNPALSLLSRLPYAMFVYVNSAFSPNPDELVIDLYNNFGFDGTSCVLLLLASAKIKWGEPEMAFAMPHASWSKGFFLLQGNASVQDFCVADLKDQNPLQATLARLLPKSRTSRLSPGGVAVVPFHIHPGASEVLLVVQGSITTAFISSANTVYLKTLKKGELMVFPQGLLHFQENAASYSSEAYVLFSSSNPGLQITDFALFANDLSSKLVEATTFLDEAQIKKLKGVLGGTDWKLLV</sequence>
<name>A0AAE1RMT7_9SOLA</name>
<dbReference type="CDD" id="cd02241">
    <property type="entry name" value="cupin_OxOx"/>
    <property type="match status" value="1"/>
</dbReference>
<dbReference type="GO" id="GO:0048046">
    <property type="term" value="C:apoplast"/>
    <property type="evidence" value="ECO:0007669"/>
    <property type="project" value="UniProtKB-SubCell"/>
</dbReference>
<dbReference type="Proteomes" id="UP001291623">
    <property type="component" value="Unassembled WGS sequence"/>
</dbReference>
<dbReference type="PRINTS" id="PR00325">
    <property type="entry name" value="GERMIN"/>
</dbReference>
<keyword evidence="4" id="KW-0052">Apoplast</keyword>
<evidence type="ECO:0000256" key="8">
    <source>
        <dbReference type="ARBA" id="ARBA00023006"/>
    </source>
</evidence>
<dbReference type="Gene3D" id="2.60.120.10">
    <property type="entry name" value="Jelly Rolls"/>
    <property type="match status" value="1"/>
</dbReference>
<evidence type="ECO:0000256" key="9">
    <source>
        <dbReference type="ARBA" id="ARBA00023211"/>
    </source>
</evidence>
<keyword evidence="7" id="KW-0833">Ubl conjugation pathway</keyword>
<feature type="binding site" evidence="11">
    <location>
        <position position="244"/>
    </location>
    <ligand>
        <name>Mn(2+)</name>
        <dbReference type="ChEBI" id="CHEBI:29035"/>
    </ligand>
</feature>
<keyword evidence="8" id="KW-0072">Autophagy</keyword>
<proteinExistence type="inferred from homology"/>
<comment type="caution">
    <text evidence="13">The sequence shown here is derived from an EMBL/GenBank/DDBJ whole genome shotgun (WGS) entry which is preliminary data.</text>
</comment>
<dbReference type="SMART" id="SM00835">
    <property type="entry name" value="Cupin_1"/>
    <property type="match status" value="1"/>
</dbReference>
<dbReference type="PANTHER" id="PTHR31238">
    <property type="entry name" value="GERMIN-LIKE PROTEIN SUBFAMILY 3 MEMBER 3"/>
    <property type="match status" value="1"/>
</dbReference>
<comment type="subcellular location">
    <subcellularLocation>
        <location evidence="1">Secreted</location>
        <location evidence="1">Extracellular space</location>
        <location evidence="1">Apoplast</location>
    </subcellularLocation>
</comment>
<evidence type="ECO:0000256" key="5">
    <source>
        <dbReference type="ARBA" id="ARBA00022525"/>
    </source>
</evidence>
<dbReference type="Gene3D" id="3.10.20.90">
    <property type="entry name" value="Phosphatidylinositol 3-kinase Catalytic Subunit, Chain A, domain 1"/>
    <property type="match status" value="1"/>
</dbReference>
<keyword evidence="3" id="KW-1017">Isopeptide bond</keyword>
<keyword evidence="6 10" id="KW-0479">Metal-binding</keyword>
<accession>A0AAE1RMT7</accession>
<evidence type="ECO:0000256" key="10">
    <source>
        <dbReference type="PIRSR" id="PIRSR601929-1"/>
    </source>
</evidence>
<evidence type="ECO:0000256" key="3">
    <source>
        <dbReference type="ARBA" id="ARBA00022499"/>
    </source>
</evidence>
<dbReference type="GO" id="GO:0030145">
    <property type="term" value="F:manganese ion binding"/>
    <property type="evidence" value="ECO:0007669"/>
    <property type="project" value="InterPro"/>
</dbReference>
<feature type="binding site" evidence="10">
    <location>
        <position position="249"/>
    </location>
    <ligand>
        <name>oxalate</name>
        <dbReference type="ChEBI" id="CHEBI:30623"/>
    </ligand>
</feature>
<dbReference type="InterPro" id="IPR001929">
    <property type="entry name" value="Germin"/>
</dbReference>
<keyword evidence="5" id="KW-0964">Secreted</keyword>
<dbReference type="InterPro" id="IPR029071">
    <property type="entry name" value="Ubiquitin-like_domsf"/>
</dbReference>
<keyword evidence="14" id="KW-1185">Reference proteome</keyword>
<dbReference type="GO" id="GO:0005737">
    <property type="term" value="C:cytoplasm"/>
    <property type="evidence" value="ECO:0007669"/>
    <property type="project" value="InterPro"/>
</dbReference>
<comment type="similarity">
    <text evidence="2">Belongs to the germin family.</text>
</comment>
<dbReference type="InterPro" id="IPR011051">
    <property type="entry name" value="RmlC_Cupin_sf"/>
</dbReference>
<evidence type="ECO:0000256" key="11">
    <source>
        <dbReference type="PIRSR" id="PIRSR601929-2"/>
    </source>
</evidence>
<dbReference type="SUPFAM" id="SSF51182">
    <property type="entry name" value="RmlC-like cupins"/>
    <property type="match status" value="1"/>
</dbReference>
<feature type="binding site" evidence="11">
    <location>
        <position position="288"/>
    </location>
    <ligand>
        <name>Mn(2+)</name>
        <dbReference type="ChEBI" id="CHEBI:29035"/>
    </ligand>
</feature>
<gene>
    <name evidence="13" type="ORF">RND71_026720</name>
</gene>
<evidence type="ECO:0000256" key="6">
    <source>
        <dbReference type="ARBA" id="ARBA00022723"/>
    </source>
</evidence>
<evidence type="ECO:0000313" key="13">
    <source>
        <dbReference type="EMBL" id="KAK4354526.1"/>
    </source>
</evidence>
<reference evidence="13" key="1">
    <citation type="submission" date="2023-12" db="EMBL/GenBank/DDBJ databases">
        <title>Genome assembly of Anisodus tanguticus.</title>
        <authorList>
            <person name="Wang Y.-J."/>
        </authorList>
    </citation>
    <scope>NUCLEOTIDE SEQUENCE</scope>
    <source>
        <strain evidence="13">KB-2021</strain>
        <tissue evidence="13">Leaf</tissue>
    </source>
</reference>
<feature type="binding site" evidence="10">
    <location>
        <position position="244"/>
    </location>
    <ligand>
        <name>oxalate</name>
        <dbReference type="ChEBI" id="CHEBI:30623"/>
    </ligand>
</feature>
<evidence type="ECO:0000313" key="14">
    <source>
        <dbReference type="Proteomes" id="UP001291623"/>
    </source>
</evidence>
<feature type="domain" description="Cupin type-1" evidence="12">
    <location>
        <begin position="192"/>
        <end position="340"/>
    </location>
</feature>
<protein>
    <recommendedName>
        <fullName evidence="12">Cupin type-1 domain-containing protein</fullName>
    </recommendedName>
</protein>
<organism evidence="13 14">
    <name type="scientific">Anisodus tanguticus</name>
    <dbReference type="NCBI Taxonomy" id="243964"/>
    <lineage>
        <taxon>Eukaryota</taxon>
        <taxon>Viridiplantae</taxon>
        <taxon>Streptophyta</taxon>
        <taxon>Embryophyta</taxon>
        <taxon>Tracheophyta</taxon>
        <taxon>Spermatophyta</taxon>
        <taxon>Magnoliopsida</taxon>
        <taxon>eudicotyledons</taxon>
        <taxon>Gunneridae</taxon>
        <taxon>Pentapetalae</taxon>
        <taxon>asterids</taxon>
        <taxon>lamiids</taxon>
        <taxon>Solanales</taxon>
        <taxon>Solanaceae</taxon>
        <taxon>Solanoideae</taxon>
        <taxon>Hyoscyameae</taxon>
        <taxon>Anisodus</taxon>
    </lineage>
</organism>
<dbReference type="InterPro" id="IPR006045">
    <property type="entry name" value="Cupin_1"/>
</dbReference>
<dbReference type="Pfam" id="PF00190">
    <property type="entry name" value="Cupin_1"/>
    <property type="match status" value="1"/>
</dbReference>
<feature type="binding site" evidence="11">
    <location>
        <position position="242"/>
    </location>
    <ligand>
        <name>Mn(2+)</name>
        <dbReference type="ChEBI" id="CHEBI:29035"/>
    </ligand>
</feature>
<keyword evidence="9 10" id="KW-0464">Manganese</keyword>
<evidence type="ECO:0000259" key="12">
    <source>
        <dbReference type="SMART" id="SM00835"/>
    </source>
</evidence>
<dbReference type="SUPFAM" id="SSF54236">
    <property type="entry name" value="Ubiquitin-like"/>
    <property type="match status" value="1"/>
</dbReference>